<protein>
    <submittedName>
        <fullName evidence="3">Dimer Tnp hAT domain-containing protein</fullName>
    </submittedName>
</protein>
<feature type="region of interest" description="Disordered" evidence="1">
    <location>
        <begin position="1"/>
        <end position="27"/>
    </location>
</feature>
<dbReference type="OrthoDB" id="6589684at2759"/>
<dbReference type="Proteomes" id="UP000478052">
    <property type="component" value="Unassembled WGS sequence"/>
</dbReference>
<dbReference type="InterPro" id="IPR008906">
    <property type="entry name" value="HATC_C_dom"/>
</dbReference>
<dbReference type="GO" id="GO:0046983">
    <property type="term" value="F:protein dimerization activity"/>
    <property type="evidence" value="ECO:0007669"/>
    <property type="project" value="InterPro"/>
</dbReference>
<dbReference type="PANTHER" id="PTHR37162:SF1">
    <property type="entry name" value="BED-TYPE DOMAIN-CONTAINING PROTEIN"/>
    <property type="match status" value="1"/>
</dbReference>
<dbReference type="PANTHER" id="PTHR37162">
    <property type="entry name" value="HAT FAMILY DIMERISATION DOMAINCONTAINING PROTEIN-RELATED"/>
    <property type="match status" value="1"/>
</dbReference>
<keyword evidence="4" id="KW-1185">Reference proteome</keyword>
<dbReference type="SUPFAM" id="SSF53098">
    <property type="entry name" value="Ribonuclease H-like"/>
    <property type="match status" value="1"/>
</dbReference>
<evidence type="ECO:0000256" key="1">
    <source>
        <dbReference type="SAM" id="MobiDB-lite"/>
    </source>
</evidence>
<gene>
    <name evidence="3" type="ORF">FWK35_00026002</name>
</gene>
<accession>A0A6G0XZV4</accession>
<evidence type="ECO:0000313" key="4">
    <source>
        <dbReference type="Proteomes" id="UP000478052"/>
    </source>
</evidence>
<feature type="domain" description="HAT C-terminal dimerisation" evidence="2">
    <location>
        <begin position="587"/>
        <end position="649"/>
    </location>
</feature>
<feature type="compositionally biased region" description="Basic and acidic residues" evidence="1">
    <location>
        <begin position="7"/>
        <end position="23"/>
    </location>
</feature>
<reference evidence="3 4" key="1">
    <citation type="submission" date="2019-08" db="EMBL/GenBank/DDBJ databases">
        <title>Whole genome of Aphis craccivora.</title>
        <authorList>
            <person name="Voronova N.V."/>
            <person name="Shulinski R.S."/>
            <person name="Bandarenka Y.V."/>
            <person name="Zhorov D.G."/>
            <person name="Warner D."/>
        </authorList>
    </citation>
    <scope>NUCLEOTIDE SEQUENCE [LARGE SCALE GENOMIC DNA]</scope>
    <source>
        <strain evidence="3">180601</strain>
        <tissue evidence="3">Whole Body</tissue>
    </source>
</reference>
<comment type="caution">
    <text evidence="3">The sequence shown here is derived from an EMBL/GenBank/DDBJ whole genome shotgun (WGS) entry which is preliminary data.</text>
</comment>
<dbReference type="AlphaFoldDB" id="A0A6G0XZV4"/>
<sequence>MSDSEDDPRLRTPEKVKRSRNEGSVKLSHKKQKFRNEWLQNTEFKNWLVPVQNDTYKGKCKLCNTEMTAEITVIKKHMTSKKHQVIIRSSEKCEKPIPCYFNDNSKKKLIDDTKKAEILLSGFISEHNLSFNIMDHLTALCKEIFVDSKISSNLSMGRTKTAAIVKNVIGKCHHEALTDKLKTYKFSVIIDESTDIGTIKSLCICVKYFDSELNKLETKFWKLIQLFTDSESANIGATAETIFNELTTSFVIDNVPLENITGFAADGCSSMMGQWNSVSSRFKELYPGIFIQKCICHSLHLCASSACKALPRQCEDLCRDIYNYFKSSCKRVSQFREFQEFCEFEPHRILKPSQTRWLSLAMVVNRILEQWQALKLFFTSHWLNDRLKAAEHIYKSLHDPSMLIYYTFLNYFLPKFTILNKIFQSDKPVLDTLHSRISELYKELLYSYYRKVINPFDVDPNDTSFFKPLKEIYLGAGVFILLQKPEISNNNDMVLDTLNRCRSFIITACVEIKKRYNFDDIILKSLPQISPKNILGNVLENSLLPFILLFPRIVNETNQIQLIDDEWRKLISYTFESNILDILKTKDVDNFWIYLKSYKQLFINLSEFILTILSLPQSNCVCERLFSKVNLIKTKLRNKLMTDTLNGLINSSECIKPYSCFKFKPSIEMLNSMTSNMYDFINNTVDDNDITFETE</sequence>
<dbReference type="EMBL" id="VUJU01007278">
    <property type="protein sequence ID" value="KAF0746260.1"/>
    <property type="molecule type" value="Genomic_DNA"/>
</dbReference>
<name>A0A6G0XZV4_APHCR</name>
<dbReference type="InterPro" id="IPR012337">
    <property type="entry name" value="RNaseH-like_sf"/>
</dbReference>
<organism evidence="3 4">
    <name type="scientific">Aphis craccivora</name>
    <name type="common">Cowpea aphid</name>
    <dbReference type="NCBI Taxonomy" id="307492"/>
    <lineage>
        <taxon>Eukaryota</taxon>
        <taxon>Metazoa</taxon>
        <taxon>Ecdysozoa</taxon>
        <taxon>Arthropoda</taxon>
        <taxon>Hexapoda</taxon>
        <taxon>Insecta</taxon>
        <taxon>Pterygota</taxon>
        <taxon>Neoptera</taxon>
        <taxon>Paraneoptera</taxon>
        <taxon>Hemiptera</taxon>
        <taxon>Sternorrhyncha</taxon>
        <taxon>Aphidomorpha</taxon>
        <taxon>Aphidoidea</taxon>
        <taxon>Aphididae</taxon>
        <taxon>Aphidini</taxon>
        <taxon>Aphis</taxon>
        <taxon>Aphis</taxon>
    </lineage>
</organism>
<evidence type="ECO:0000313" key="3">
    <source>
        <dbReference type="EMBL" id="KAF0746260.1"/>
    </source>
</evidence>
<evidence type="ECO:0000259" key="2">
    <source>
        <dbReference type="Pfam" id="PF05699"/>
    </source>
</evidence>
<dbReference type="Pfam" id="PF05699">
    <property type="entry name" value="Dimer_Tnp_hAT"/>
    <property type="match status" value="1"/>
</dbReference>
<proteinExistence type="predicted"/>